<accession>A0ABU4GJP7</accession>
<dbReference type="EMBL" id="JAWONS010000167">
    <property type="protein sequence ID" value="MDW2798080.1"/>
    <property type="molecule type" value="Genomic_DNA"/>
</dbReference>
<evidence type="ECO:0000313" key="3">
    <source>
        <dbReference type="EMBL" id="MDW2798080.1"/>
    </source>
</evidence>
<sequence>MRRVAGTSLEKCKNTRDWAKIKAMLKDDIGEFLWKEIKRTPVILPIIMEI</sequence>
<evidence type="ECO:0000259" key="1">
    <source>
        <dbReference type="Pfam" id="PF17770"/>
    </source>
</evidence>
<dbReference type="EMBL" id="JAWONS010000109">
    <property type="protein sequence ID" value="MDW2797212.1"/>
    <property type="molecule type" value="Genomic_DNA"/>
</dbReference>
<comment type="caution">
    <text evidence="2">The sequence shown here is derived from an EMBL/GenBank/DDBJ whole genome shotgun (WGS) entry which is preliminary data.</text>
</comment>
<dbReference type="RefSeq" id="WP_318063716.1">
    <property type="nucleotide sequence ID" value="NZ_JAWONS010000109.1"/>
</dbReference>
<feature type="domain" description="Ribonuclease J C-terminal" evidence="1">
    <location>
        <begin position="10"/>
        <end position="50"/>
    </location>
</feature>
<name>A0ABU4GJP7_9CLOT</name>
<evidence type="ECO:0000313" key="2">
    <source>
        <dbReference type="EMBL" id="MDW2797212.1"/>
    </source>
</evidence>
<organism evidence="2 4">
    <name type="scientific">Clostridium boliviensis</name>
    <dbReference type="NCBI Taxonomy" id="318465"/>
    <lineage>
        <taxon>Bacteria</taxon>
        <taxon>Bacillati</taxon>
        <taxon>Bacillota</taxon>
        <taxon>Clostridia</taxon>
        <taxon>Eubacteriales</taxon>
        <taxon>Clostridiaceae</taxon>
        <taxon>Clostridium</taxon>
    </lineage>
</organism>
<dbReference type="Gene3D" id="3.10.20.580">
    <property type="match status" value="1"/>
</dbReference>
<keyword evidence="4" id="KW-1185">Reference proteome</keyword>
<dbReference type="Proteomes" id="UP001276854">
    <property type="component" value="Unassembled WGS sequence"/>
</dbReference>
<protein>
    <recommendedName>
        <fullName evidence="1">Ribonuclease J C-terminal domain-containing protein</fullName>
    </recommendedName>
</protein>
<evidence type="ECO:0000313" key="4">
    <source>
        <dbReference type="Proteomes" id="UP001276854"/>
    </source>
</evidence>
<gene>
    <name evidence="2" type="ORF">RZO55_06435</name>
    <name evidence="3" type="ORF">RZO55_10885</name>
</gene>
<dbReference type="Pfam" id="PF17770">
    <property type="entry name" value="RNase_J_C"/>
    <property type="match status" value="1"/>
</dbReference>
<proteinExistence type="predicted"/>
<dbReference type="InterPro" id="IPR041636">
    <property type="entry name" value="RNase_J_C"/>
</dbReference>
<reference evidence="2 4" key="1">
    <citation type="submission" date="2023-10" db="EMBL/GenBank/DDBJ databases">
        <title>A novel Glycoside Hydrolase 43-Like Enzyme from Clostrdium boliviensis is an Endo-xylanase, and a Candidate for Xylooligosaccharides Production from Different Xylan Substrates.</title>
        <authorList>
            <person name="Alvarez M.T."/>
            <person name="Rocabado-Villegas L.R."/>
            <person name="Salas-Veizaga D.M."/>
            <person name="Linares-Pasten J.A."/>
            <person name="Gudmundsdottir E.E."/>
            <person name="Hreggvidsson G.O."/>
            <person name="Adlercreutz P."/>
            <person name="Nordberg Karlsson E."/>
        </authorList>
    </citation>
    <scope>NUCLEOTIDE SEQUENCE [LARGE SCALE GENOMIC DNA]</scope>
    <source>
        <strain evidence="2 4">E-1</strain>
    </source>
</reference>